<dbReference type="SMART" id="SM00382">
    <property type="entry name" value="AAA"/>
    <property type="match status" value="1"/>
</dbReference>
<evidence type="ECO:0000256" key="1">
    <source>
        <dbReference type="ARBA" id="ARBA00006512"/>
    </source>
</evidence>
<dbReference type="AlphaFoldDB" id="A0AAE3EFN0"/>
<dbReference type="InterPro" id="IPR018145">
    <property type="entry name" value="CagE_TrbE_VirB_cntrl_dom"/>
</dbReference>
<protein>
    <submittedName>
        <fullName evidence="5">AAA family ATPase</fullName>
    </submittedName>
</protein>
<evidence type="ECO:0000256" key="3">
    <source>
        <dbReference type="ARBA" id="ARBA00022840"/>
    </source>
</evidence>
<name>A0AAE3EFN0_9SPIR</name>
<dbReference type="InterPro" id="IPR051162">
    <property type="entry name" value="T4SS_component"/>
</dbReference>
<dbReference type="PANTHER" id="PTHR30121">
    <property type="entry name" value="UNCHARACTERIZED PROTEIN YJGR-RELATED"/>
    <property type="match status" value="1"/>
</dbReference>
<comment type="caution">
    <text evidence="5">The sequence shown here is derived from an EMBL/GenBank/DDBJ whole genome shotgun (WGS) entry which is preliminary data.</text>
</comment>
<organism evidence="5 6">
    <name type="scientific">Teretinema zuelzerae</name>
    <dbReference type="NCBI Taxonomy" id="156"/>
    <lineage>
        <taxon>Bacteria</taxon>
        <taxon>Pseudomonadati</taxon>
        <taxon>Spirochaetota</taxon>
        <taxon>Spirochaetia</taxon>
        <taxon>Spirochaetales</taxon>
        <taxon>Treponemataceae</taxon>
        <taxon>Teretinema</taxon>
    </lineage>
</organism>
<dbReference type="Pfam" id="PF03135">
    <property type="entry name" value="CagE_TrbE_VirB"/>
    <property type="match status" value="1"/>
</dbReference>
<evidence type="ECO:0000313" key="5">
    <source>
        <dbReference type="EMBL" id="MCD1653527.1"/>
    </source>
</evidence>
<dbReference type="InterPro" id="IPR027417">
    <property type="entry name" value="P-loop_NTPase"/>
</dbReference>
<keyword evidence="3" id="KW-0067">ATP-binding</keyword>
<reference evidence="5" key="1">
    <citation type="submission" date="2021-08" db="EMBL/GenBank/DDBJ databases">
        <title>Comparative analyses of Brucepasteria parasyntrophica and Teretinema zuelzerae.</title>
        <authorList>
            <person name="Song Y."/>
            <person name="Brune A."/>
        </authorList>
    </citation>
    <scope>NUCLEOTIDE SEQUENCE</scope>
    <source>
        <strain evidence="5">DSM 1903</strain>
    </source>
</reference>
<evidence type="ECO:0000259" key="4">
    <source>
        <dbReference type="SMART" id="SM00382"/>
    </source>
</evidence>
<evidence type="ECO:0000313" key="6">
    <source>
        <dbReference type="Proteomes" id="UP001198163"/>
    </source>
</evidence>
<dbReference type="CDD" id="cd00267">
    <property type="entry name" value="ABC_ATPase"/>
    <property type="match status" value="1"/>
</dbReference>
<sequence>MAQNGIPTNADYWSCHLPWRYLSSSVEGVVVQKDGLLQRSFAFRGPDLESSAAFYINDLSLHLSNSVKRLGSGWAIQMEVQRFSTQEYPGGKFTNLAPYLIDKEREEAFRSFGKHFESSYYLTFTYRPPREITKKATNLFYTETGHSNSLEEDISYFETTTDDIVGILATKILIAPLSDFQTCEYLHSTISNNRHSLTLPDNPFFIDRLLPDEVLDIGLTMKLGENYIPVIGIVDFPQSTYPAIFDKLNKAKLEYRWSTRYICLDKEEAIKKTEKAQQNHRGNQVGWFQSFIASATKEPPKQINGGAIVKEEDAAAAQIALDTDEVSLGLYTSNIMVWDTDLKKAHKKAQEVKKLVQSVGFVAKEETFNAFEAWKSMMPGDVVSNIRSLPVVSSNFSHVVPLSAIWAGMIENEHAGNVSGIDLPHVTCSTQDGTPFFLSLNPRDVGHTIILGPTGAGKSTLLNLLELQFFKYTDSQVIVLDKGRSARQPTMAFGGRYYEPGTNGVCFQPLAHLETILDRTWATEWIESLVEIQGVTVTPSMSSAITDAIERMASIPKSNRTITTFCQSVNYLDPETKQPLLRETLRPYQLGGKYGAIFDASSTSISLDSRYITLEMEYLMQMGESCVAPAISYIFHYIESLFTGRLTLLVLDEAWLFLRHPIFRAKIEEWLKTLRKKNVFVVFATQDVADAVNSSLCSTIIQQCHTKIFLADPEAETPAMHHAYSTFGLTDAEISSLSHGIMKQDYLYTSTMGSRKFQLDLKRDSITLALIGTPDHELLDKLVAEHGDESGYEYAADILKVKGLDYSRYMKEAS</sequence>
<keyword evidence="2" id="KW-0547">Nucleotide-binding</keyword>
<dbReference type="CDD" id="cd01127">
    <property type="entry name" value="TrwB_TraG_TraD_VirD4"/>
    <property type="match status" value="1"/>
</dbReference>
<dbReference type="RefSeq" id="WP_230752597.1">
    <property type="nucleotide sequence ID" value="NZ_JAINWA010000001.1"/>
</dbReference>
<dbReference type="Pfam" id="PF19044">
    <property type="entry name" value="P-loop_TraG"/>
    <property type="match status" value="1"/>
</dbReference>
<gene>
    <name evidence="5" type="ORF">K7J14_02290</name>
</gene>
<keyword evidence="6" id="KW-1185">Reference proteome</keyword>
<feature type="domain" description="AAA+ ATPase" evidence="4">
    <location>
        <begin position="444"/>
        <end position="705"/>
    </location>
</feature>
<dbReference type="Gene3D" id="3.40.50.300">
    <property type="entry name" value="P-loop containing nucleotide triphosphate hydrolases"/>
    <property type="match status" value="2"/>
</dbReference>
<dbReference type="InterPro" id="IPR043964">
    <property type="entry name" value="P-loop_TraG"/>
</dbReference>
<accession>A0AAE3EFN0</accession>
<dbReference type="SUPFAM" id="SSF52540">
    <property type="entry name" value="P-loop containing nucleoside triphosphate hydrolases"/>
    <property type="match status" value="1"/>
</dbReference>
<dbReference type="Proteomes" id="UP001198163">
    <property type="component" value="Unassembled WGS sequence"/>
</dbReference>
<evidence type="ECO:0000256" key="2">
    <source>
        <dbReference type="ARBA" id="ARBA00022741"/>
    </source>
</evidence>
<comment type="similarity">
    <text evidence="1">Belongs to the TrbE/VirB4 family.</text>
</comment>
<dbReference type="GO" id="GO:0005524">
    <property type="term" value="F:ATP binding"/>
    <property type="evidence" value="ECO:0007669"/>
    <property type="project" value="UniProtKB-KW"/>
</dbReference>
<dbReference type="PANTHER" id="PTHR30121:SF12">
    <property type="entry name" value="TYPE IV SECRETION SYSTEM PROTEIN CAGE"/>
    <property type="match status" value="1"/>
</dbReference>
<proteinExistence type="inferred from homology"/>
<dbReference type="EMBL" id="JAINWA010000001">
    <property type="protein sequence ID" value="MCD1653527.1"/>
    <property type="molecule type" value="Genomic_DNA"/>
</dbReference>
<dbReference type="InterPro" id="IPR003593">
    <property type="entry name" value="AAA+_ATPase"/>
</dbReference>